<keyword evidence="1" id="KW-0472">Membrane</keyword>
<organism evidence="2 3">
    <name type="scientific">Helicobacter jaachi</name>
    <dbReference type="NCBI Taxonomy" id="1677920"/>
    <lineage>
        <taxon>Bacteria</taxon>
        <taxon>Pseudomonadati</taxon>
        <taxon>Campylobacterota</taxon>
        <taxon>Epsilonproteobacteria</taxon>
        <taxon>Campylobacterales</taxon>
        <taxon>Helicobacteraceae</taxon>
        <taxon>Helicobacter</taxon>
    </lineage>
</organism>
<gene>
    <name evidence="2" type="ORF">LS71_000275</name>
</gene>
<proteinExistence type="predicted"/>
<evidence type="ECO:0000313" key="3">
    <source>
        <dbReference type="Proteomes" id="UP000029733"/>
    </source>
</evidence>
<evidence type="ECO:0000256" key="1">
    <source>
        <dbReference type="SAM" id="Phobius"/>
    </source>
</evidence>
<dbReference type="Proteomes" id="UP000029733">
    <property type="component" value="Unassembled WGS sequence"/>
</dbReference>
<name>A0A4U8TBE2_9HELI</name>
<dbReference type="EMBL" id="JRPR02000001">
    <property type="protein sequence ID" value="TLD97236.1"/>
    <property type="molecule type" value="Genomic_DNA"/>
</dbReference>
<dbReference type="InterPro" id="IPR008621">
    <property type="entry name" value="Cbb3-typ_cyt_oxidase_comp"/>
</dbReference>
<keyword evidence="3" id="KW-1185">Reference proteome</keyword>
<dbReference type="OrthoDB" id="5334837at2"/>
<keyword evidence="1" id="KW-1133">Transmembrane helix</keyword>
<dbReference type="STRING" id="1677920.LS71_01445"/>
<feature type="transmembrane region" description="Helical" evidence="1">
    <location>
        <begin position="16"/>
        <end position="36"/>
    </location>
</feature>
<keyword evidence="1" id="KW-0812">Transmembrane</keyword>
<dbReference type="RefSeq" id="WP_034352631.1">
    <property type="nucleotide sequence ID" value="NZ_JRPR02000001.1"/>
</dbReference>
<evidence type="ECO:0000313" key="2">
    <source>
        <dbReference type="EMBL" id="TLD97236.1"/>
    </source>
</evidence>
<protein>
    <submittedName>
        <fullName evidence="2">Cytochrome c oxidase, cbb3-type, CcoQ subunit</fullName>
    </submittedName>
</protein>
<reference evidence="2 3" key="1">
    <citation type="journal article" date="2014" name="Genome Announc.">
        <title>Draft genome sequences of eight enterohepatic helicobacter species isolated from both laboratory and wild rodents.</title>
        <authorList>
            <person name="Sheh A."/>
            <person name="Shen Z."/>
            <person name="Fox J.G."/>
        </authorList>
    </citation>
    <scope>NUCLEOTIDE SEQUENCE [LARGE SCALE GENOMIC DNA]</scope>
    <source>
        <strain evidence="2 3">MIT 09-6949</strain>
    </source>
</reference>
<dbReference type="InterPro" id="IPR014107">
    <property type="entry name" value="Cyt_c_oxidase_cbb3_CcoQ"/>
</dbReference>
<accession>A0A4U8TBE2</accession>
<comment type="caution">
    <text evidence="2">The sequence shown here is derived from an EMBL/GenBank/DDBJ whole genome shotgun (WGS) entry which is preliminary data.</text>
</comment>
<dbReference type="Pfam" id="PF05545">
    <property type="entry name" value="FixQ"/>
    <property type="match status" value="1"/>
</dbReference>
<sequence length="74" mass="8632">MTAELLKIITAYQKEIYLIVTLLLVAFLYGYVYHLYSSQRKGVKDYEKYAKLALDDNLDDELVEPRKQNSIKGN</sequence>
<dbReference type="NCBIfam" id="TIGR02736">
    <property type="entry name" value="cbb3_Q_epsi"/>
    <property type="match status" value="1"/>
</dbReference>
<dbReference type="AlphaFoldDB" id="A0A4U8TBE2"/>